<dbReference type="HAMAP" id="MF_00262">
    <property type="entry name" value="MinE"/>
    <property type="match status" value="1"/>
</dbReference>
<dbReference type="SUPFAM" id="SSF55229">
    <property type="entry name" value="Cell division protein MinE topological specificity domain"/>
    <property type="match status" value="1"/>
</dbReference>
<dbReference type="Pfam" id="PF03776">
    <property type="entry name" value="MinE"/>
    <property type="match status" value="1"/>
</dbReference>
<dbReference type="GO" id="GO:0051301">
    <property type="term" value="P:cell division"/>
    <property type="evidence" value="ECO:0007669"/>
    <property type="project" value="UniProtKB-KW"/>
</dbReference>
<dbReference type="RefSeq" id="WP_303101572.1">
    <property type="nucleotide sequence ID" value="NZ_CP149782.1"/>
</dbReference>
<sequence length="98" mass="11031">MFGWFRGRRSKETLKDRLELVLAYDRAKIAPGKVEALRNDLLEVVQKYFPSGNSKVEVEQDGDKVVLMASISIEEASGLVQDDKTEKDDAKDADKTLD</sequence>
<comment type="function">
    <text evidence="2 3">Prevents the cell division inhibition by proteins MinC and MinD at internal division sites while permitting inhibition at polar sites. This ensures cell division at the proper site by restricting the formation of a division septum at the midpoint of the long axis of the cell.</text>
</comment>
<dbReference type="GO" id="GO:0032955">
    <property type="term" value="P:regulation of division septum assembly"/>
    <property type="evidence" value="ECO:0007669"/>
    <property type="project" value="InterPro"/>
</dbReference>
<dbReference type="InterPro" id="IPR005527">
    <property type="entry name" value="MinE"/>
</dbReference>
<evidence type="ECO:0000256" key="3">
    <source>
        <dbReference type="HAMAP-Rule" id="MF_00262"/>
    </source>
</evidence>
<dbReference type="NCBIfam" id="TIGR01215">
    <property type="entry name" value="minE"/>
    <property type="match status" value="1"/>
</dbReference>
<evidence type="ECO:0000256" key="2">
    <source>
        <dbReference type="ARBA" id="ARBA00025265"/>
    </source>
</evidence>
<keyword evidence="3" id="KW-0131">Cell cycle</keyword>
<dbReference type="AlphaFoldDB" id="A0AAU6Q4I1"/>
<dbReference type="EMBL" id="CP149782">
    <property type="protein sequence ID" value="WYF45447.1"/>
    <property type="molecule type" value="Genomic_DNA"/>
</dbReference>
<proteinExistence type="inferred from homology"/>
<dbReference type="InterPro" id="IPR036707">
    <property type="entry name" value="MinE_sf"/>
</dbReference>
<organism evidence="4">
    <name type="scientific">Deinococcus sp. VB142</name>
    <dbReference type="NCBI Taxonomy" id="3112952"/>
    <lineage>
        <taxon>Bacteria</taxon>
        <taxon>Thermotogati</taxon>
        <taxon>Deinococcota</taxon>
        <taxon>Deinococci</taxon>
        <taxon>Deinococcales</taxon>
        <taxon>Deinococcaceae</taxon>
        <taxon>Deinococcus</taxon>
    </lineage>
</organism>
<dbReference type="Gene3D" id="3.30.1070.10">
    <property type="entry name" value="Cell division topological specificity factor MinE"/>
    <property type="match status" value="1"/>
</dbReference>
<protein>
    <recommendedName>
        <fullName evidence="3">Cell division topological specificity factor</fullName>
    </recommendedName>
</protein>
<evidence type="ECO:0000313" key="4">
    <source>
        <dbReference type="EMBL" id="WYF45447.1"/>
    </source>
</evidence>
<keyword evidence="3 4" id="KW-0132">Cell division</keyword>
<evidence type="ECO:0000256" key="1">
    <source>
        <dbReference type="ARBA" id="ARBA00008168"/>
    </source>
</evidence>
<comment type="similarity">
    <text evidence="1 3">Belongs to the MinE family.</text>
</comment>
<gene>
    <name evidence="3 4" type="primary">minE</name>
    <name evidence="4" type="ORF">WDJ50_04780</name>
</gene>
<reference evidence="4" key="1">
    <citation type="submission" date="2024-03" db="EMBL/GenBank/DDBJ databases">
        <title>Deinococcus weizhi sp. nov., isolated from human skin.</title>
        <authorList>
            <person name="Wei Z."/>
            <person name="Tian F."/>
            <person name="Yang C."/>
            <person name="Xin L.T."/>
            <person name="Wen Z.J."/>
            <person name="Lan K.C."/>
            <person name="Yu L."/>
            <person name="Zhe W."/>
            <person name="Dan F.D."/>
            <person name="Jun W."/>
            <person name="Rui Z."/>
            <person name="Yong X.J."/>
            <person name="Ting Y."/>
            <person name="Wei X."/>
            <person name="Xu Z.G."/>
            <person name="Xin Z."/>
            <person name="Dong F.G."/>
            <person name="Ni X.M."/>
            <person name="Zheng M.G."/>
            <person name="Chun Y."/>
            <person name="Qian W.X."/>
        </authorList>
    </citation>
    <scope>NUCLEOTIDE SEQUENCE</scope>
    <source>
        <strain evidence="4">VB142</strain>
    </source>
</reference>
<name>A0AAU6Q4I1_9DEIO</name>
<accession>A0AAU6Q4I1</accession>